<organism evidence="2 3">
    <name type="scientific">Erythroxylum novogranatense</name>
    <dbReference type="NCBI Taxonomy" id="1862640"/>
    <lineage>
        <taxon>Eukaryota</taxon>
        <taxon>Viridiplantae</taxon>
        <taxon>Streptophyta</taxon>
        <taxon>Embryophyta</taxon>
        <taxon>Tracheophyta</taxon>
        <taxon>Spermatophyta</taxon>
        <taxon>Magnoliopsida</taxon>
        <taxon>eudicotyledons</taxon>
        <taxon>Gunneridae</taxon>
        <taxon>Pentapetalae</taxon>
        <taxon>rosids</taxon>
        <taxon>fabids</taxon>
        <taxon>Malpighiales</taxon>
        <taxon>Erythroxylaceae</taxon>
        <taxon>Erythroxylum</taxon>
    </lineage>
</organism>
<evidence type="ECO:0000256" key="1">
    <source>
        <dbReference type="SAM" id="MobiDB-lite"/>
    </source>
</evidence>
<protein>
    <submittedName>
        <fullName evidence="2">Uncharacterized protein</fullName>
    </submittedName>
</protein>
<feature type="region of interest" description="Disordered" evidence="1">
    <location>
        <begin position="1"/>
        <end position="40"/>
    </location>
</feature>
<keyword evidence="3" id="KW-1185">Reference proteome</keyword>
<evidence type="ECO:0000313" key="2">
    <source>
        <dbReference type="EMBL" id="KAJ8773120.1"/>
    </source>
</evidence>
<evidence type="ECO:0000313" key="3">
    <source>
        <dbReference type="Proteomes" id="UP001159364"/>
    </source>
</evidence>
<dbReference type="InterPro" id="IPR034577">
    <property type="entry name" value="NIMIN-2"/>
</dbReference>
<sequence>MDVKGKDKRKRGEKESEEMRSKRSVVKRGGDDGKKNTTAVATEDDEVEEFFAILRSMQVAAKYFDRGNKDGWRAAVEADVVGISGGIADEKEEKHISTKSIQKVKEEAGVVVVEEETGVFDLNATPETE</sequence>
<dbReference type="AlphaFoldDB" id="A0AAV8U442"/>
<feature type="compositionally biased region" description="Basic and acidic residues" evidence="1">
    <location>
        <begin position="1"/>
        <end position="21"/>
    </location>
</feature>
<name>A0AAV8U442_9ROSI</name>
<accession>A0AAV8U442</accession>
<dbReference type="GO" id="GO:0010112">
    <property type="term" value="P:regulation of systemic acquired resistance"/>
    <property type="evidence" value="ECO:0007669"/>
    <property type="project" value="InterPro"/>
</dbReference>
<dbReference type="PANTHER" id="PTHR35735">
    <property type="entry name" value="PROTEIN NIM1-INTERACTING 2"/>
    <property type="match status" value="1"/>
</dbReference>
<reference evidence="2 3" key="1">
    <citation type="submission" date="2021-09" db="EMBL/GenBank/DDBJ databases">
        <title>Genomic insights and catalytic innovation underlie evolution of tropane alkaloids biosynthesis.</title>
        <authorList>
            <person name="Wang Y.-J."/>
            <person name="Tian T."/>
            <person name="Huang J.-P."/>
            <person name="Huang S.-X."/>
        </authorList>
    </citation>
    <scope>NUCLEOTIDE SEQUENCE [LARGE SCALE GENOMIC DNA]</scope>
    <source>
        <strain evidence="2">KIB-2018</strain>
        <tissue evidence="2">Leaf</tissue>
    </source>
</reference>
<comment type="caution">
    <text evidence="2">The sequence shown here is derived from an EMBL/GenBank/DDBJ whole genome shotgun (WGS) entry which is preliminary data.</text>
</comment>
<gene>
    <name evidence="2" type="ORF">K2173_028297</name>
</gene>
<dbReference type="PANTHER" id="PTHR35735:SF5">
    <property type="entry name" value="PROTEIN NIM1-INTERACTING 2"/>
    <property type="match status" value="1"/>
</dbReference>
<dbReference type="EMBL" id="JAIWQS010000002">
    <property type="protein sequence ID" value="KAJ8773120.1"/>
    <property type="molecule type" value="Genomic_DNA"/>
</dbReference>
<proteinExistence type="predicted"/>
<dbReference type="Proteomes" id="UP001159364">
    <property type="component" value="Linkage Group LG02"/>
</dbReference>